<comment type="caution">
    <text evidence="4">The sequence shown here is derived from an EMBL/GenBank/DDBJ whole genome shotgun (WGS) entry which is preliminary data.</text>
</comment>
<feature type="transmembrane region" description="Helical" evidence="1">
    <location>
        <begin position="57"/>
        <end position="79"/>
    </location>
</feature>
<evidence type="ECO:0000313" key="5">
    <source>
        <dbReference type="Proteomes" id="UP001208570"/>
    </source>
</evidence>
<organism evidence="4 5">
    <name type="scientific">Paralvinella palmiformis</name>
    <dbReference type="NCBI Taxonomy" id="53620"/>
    <lineage>
        <taxon>Eukaryota</taxon>
        <taxon>Metazoa</taxon>
        <taxon>Spiralia</taxon>
        <taxon>Lophotrochozoa</taxon>
        <taxon>Annelida</taxon>
        <taxon>Polychaeta</taxon>
        <taxon>Sedentaria</taxon>
        <taxon>Canalipalpata</taxon>
        <taxon>Terebellida</taxon>
        <taxon>Terebelliformia</taxon>
        <taxon>Alvinellidae</taxon>
        <taxon>Paralvinella</taxon>
    </lineage>
</organism>
<proteinExistence type="predicted"/>
<dbReference type="GO" id="GO:0005216">
    <property type="term" value="F:monoatomic ion channel activity"/>
    <property type="evidence" value="ECO:0007669"/>
    <property type="project" value="InterPro"/>
</dbReference>
<dbReference type="CDD" id="cd19049">
    <property type="entry name" value="LGIC_TM_anion"/>
    <property type="match status" value="1"/>
</dbReference>
<dbReference type="Gene3D" id="1.20.58.390">
    <property type="entry name" value="Neurotransmitter-gated ion-channel transmembrane domain"/>
    <property type="match status" value="1"/>
</dbReference>
<dbReference type="PRINTS" id="PR00253">
    <property type="entry name" value="GABAARECEPTR"/>
</dbReference>
<feature type="signal peptide" evidence="2">
    <location>
        <begin position="1"/>
        <end position="20"/>
    </location>
</feature>
<reference evidence="4" key="1">
    <citation type="journal article" date="2023" name="Mol. Biol. Evol.">
        <title>Third-Generation Sequencing Reveals the Adaptive Role of the Epigenome in Three Deep-Sea Polychaetes.</title>
        <authorList>
            <person name="Perez M."/>
            <person name="Aroh O."/>
            <person name="Sun Y."/>
            <person name="Lan Y."/>
            <person name="Juniper S.K."/>
            <person name="Young C.R."/>
            <person name="Angers B."/>
            <person name="Qian P.Y."/>
        </authorList>
    </citation>
    <scope>NUCLEOTIDE SEQUENCE</scope>
    <source>
        <strain evidence="4">P08H-3</strain>
    </source>
</reference>
<keyword evidence="1" id="KW-0812">Transmembrane</keyword>
<name>A0AAD9K123_9ANNE</name>
<evidence type="ECO:0000259" key="3">
    <source>
        <dbReference type="Pfam" id="PF02932"/>
    </source>
</evidence>
<dbReference type="EMBL" id="JAODUP010000095">
    <property type="protein sequence ID" value="KAK2162591.1"/>
    <property type="molecule type" value="Genomic_DNA"/>
</dbReference>
<keyword evidence="2" id="KW-0732">Signal</keyword>
<dbReference type="GO" id="GO:0016020">
    <property type="term" value="C:membrane"/>
    <property type="evidence" value="ECO:0007669"/>
    <property type="project" value="InterPro"/>
</dbReference>
<dbReference type="PANTHER" id="PTHR18945">
    <property type="entry name" value="NEUROTRANSMITTER GATED ION CHANNEL"/>
    <property type="match status" value="1"/>
</dbReference>
<dbReference type="SUPFAM" id="SSF90112">
    <property type="entry name" value="Neurotransmitter-gated ion-channel transmembrane pore"/>
    <property type="match status" value="1"/>
</dbReference>
<dbReference type="Pfam" id="PF02932">
    <property type="entry name" value="Neur_chan_memb"/>
    <property type="match status" value="1"/>
</dbReference>
<feature type="domain" description="Neurotransmitter-gated ion-channel transmembrane" evidence="3">
    <location>
        <begin position="1"/>
        <end position="93"/>
    </location>
</feature>
<dbReference type="InterPro" id="IPR006201">
    <property type="entry name" value="Neur_channel"/>
</dbReference>
<dbReference type="InterPro" id="IPR006029">
    <property type="entry name" value="Neurotrans-gated_channel_TM"/>
</dbReference>
<gene>
    <name evidence="4" type="ORF">LSH36_95g00008</name>
</gene>
<protein>
    <recommendedName>
        <fullName evidence="3">Neurotransmitter-gated ion-channel transmembrane domain-containing protein</fullName>
    </recommendedName>
</protein>
<dbReference type="InterPro" id="IPR038050">
    <property type="entry name" value="Neuro_actylchol_rec"/>
</dbReference>
<dbReference type="GO" id="GO:0004888">
    <property type="term" value="F:transmembrane signaling receptor activity"/>
    <property type="evidence" value="ECO:0007669"/>
    <property type="project" value="InterPro"/>
</dbReference>
<dbReference type="InterPro" id="IPR006028">
    <property type="entry name" value="GABAA/Glycine_rcpt"/>
</dbReference>
<evidence type="ECO:0000256" key="2">
    <source>
        <dbReference type="SAM" id="SignalP"/>
    </source>
</evidence>
<keyword evidence="1" id="KW-0472">Membrane</keyword>
<keyword evidence="1" id="KW-1133">Transmembrane helix</keyword>
<dbReference type="InterPro" id="IPR036719">
    <property type="entry name" value="Neuro-gated_channel_TM_sf"/>
</dbReference>
<accession>A0AAD9K123</accession>
<sequence>MPTMLIVILSWVSFWISVDAIPARVSLGLLTVLTMTTMSTGANSSLPKVSYVKGIDIWMSICLLFVFTALLEFAVVNVISRQRFRKSNVVRRVRYPKPNYQADPGLHQVEFSNSFRISDQS</sequence>
<dbReference type="Proteomes" id="UP001208570">
    <property type="component" value="Unassembled WGS sequence"/>
</dbReference>
<keyword evidence="5" id="KW-1185">Reference proteome</keyword>
<feature type="chain" id="PRO_5042184839" description="Neurotransmitter-gated ion-channel transmembrane domain-containing protein" evidence="2">
    <location>
        <begin position="21"/>
        <end position="121"/>
    </location>
</feature>
<evidence type="ECO:0000256" key="1">
    <source>
        <dbReference type="SAM" id="Phobius"/>
    </source>
</evidence>
<dbReference type="AlphaFoldDB" id="A0AAD9K123"/>
<evidence type="ECO:0000313" key="4">
    <source>
        <dbReference type="EMBL" id="KAK2162591.1"/>
    </source>
</evidence>